<organism evidence="1">
    <name type="scientific">bioreactor metagenome</name>
    <dbReference type="NCBI Taxonomy" id="1076179"/>
    <lineage>
        <taxon>unclassified sequences</taxon>
        <taxon>metagenomes</taxon>
        <taxon>ecological metagenomes</taxon>
    </lineage>
</organism>
<evidence type="ECO:0000313" key="1">
    <source>
        <dbReference type="EMBL" id="MPN51700.1"/>
    </source>
</evidence>
<gene>
    <name evidence="1" type="ORF">SDC9_199349</name>
</gene>
<reference evidence="1" key="1">
    <citation type="submission" date="2019-08" db="EMBL/GenBank/DDBJ databases">
        <authorList>
            <person name="Kucharzyk K."/>
            <person name="Murdoch R.W."/>
            <person name="Higgins S."/>
            <person name="Loffler F."/>
        </authorList>
    </citation>
    <scope>NUCLEOTIDE SEQUENCE</scope>
</reference>
<comment type="caution">
    <text evidence="1">The sequence shown here is derived from an EMBL/GenBank/DDBJ whole genome shotgun (WGS) entry which is preliminary data.</text>
</comment>
<accession>A0A645IKS8</accession>
<dbReference type="AlphaFoldDB" id="A0A645IKS8"/>
<name>A0A645IKS8_9ZZZZ</name>
<proteinExistence type="predicted"/>
<protein>
    <submittedName>
        <fullName evidence="1">Uncharacterized protein</fullName>
    </submittedName>
</protein>
<sequence length="41" mass="4175">MSISTFGRALLAISVYNVHGSGANMAAAVYSCAVPLCPTTE</sequence>
<dbReference type="EMBL" id="VSSQ01117083">
    <property type="protein sequence ID" value="MPN51700.1"/>
    <property type="molecule type" value="Genomic_DNA"/>
</dbReference>